<dbReference type="RefSeq" id="WP_266123792.1">
    <property type="nucleotide sequence ID" value="NZ_JAJHNU010000005.1"/>
</dbReference>
<feature type="domain" description="Thiamine pyrophosphate enzyme N-terminal TPP-binding" evidence="6">
    <location>
        <begin position="9"/>
        <end position="123"/>
    </location>
</feature>
<dbReference type="SUPFAM" id="SSF52518">
    <property type="entry name" value="Thiamin diphosphate-binding fold (THDP-binding)"/>
    <property type="match status" value="2"/>
</dbReference>
<evidence type="ECO:0000256" key="2">
    <source>
        <dbReference type="ARBA" id="ARBA00023052"/>
    </source>
</evidence>
<dbReference type="InterPro" id="IPR011766">
    <property type="entry name" value="TPP_enzyme_TPP-bd"/>
</dbReference>
<dbReference type="Pfam" id="PF02775">
    <property type="entry name" value="TPP_enzyme_C"/>
    <property type="match status" value="1"/>
</dbReference>
<evidence type="ECO:0000259" key="4">
    <source>
        <dbReference type="Pfam" id="PF00205"/>
    </source>
</evidence>
<dbReference type="NCBIfam" id="NF006052">
    <property type="entry name" value="PRK08199.1"/>
    <property type="match status" value="1"/>
</dbReference>
<dbReference type="PANTHER" id="PTHR18968:SF120">
    <property type="entry name" value="ACETOLACTATE SYNTHASE LARGE SUBUNIT"/>
    <property type="match status" value="1"/>
</dbReference>
<dbReference type="Gene3D" id="3.40.50.970">
    <property type="match status" value="2"/>
</dbReference>
<evidence type="ECO:0000259" key="6">
    <source>
        <dbReference type="Pfam" id="PF02776"/>
    </source>
</evidence>
<protein>
    <submittedName>
        <fullName evidence="7">Thiamine pyrophosphate-binding protein</fullName>
    </submittedName>
</protein>
<evidence type="ECO:0000256" key="1">
    <source>
        <dbReference type="ARBA" id="ARBA00007812"/>
    </source>
</evidence>
<keyword evidence="8" id="KW-1185">Reference proteome</keyword>
<feature type="domain" description="Thiamine pyrophosphate enzyme TPP-binding" evidence="5">
    <location>
        <begin position="390"/>
        <end position="540"/>
    </location>
</feature>
<dbReference type="InterPro" id="IPR029035">
    <property type="entry name" value="DHS-like_NAD/FAD-binding_dom"/>
</dbReference>
<dbReference type="InterPro" id="IPR045229">
    <property type="entry name" value="TPP_enz"/>
</dbReference>
<dbReference type="Pfam" id="PF00205">
    <property type="entry name" value="TPP_enzyme_M"/>
    <property type="match status" value="1"/>
</dbReference>
<dbReference type="Proteomes" id="UP001168613">
    <property type="component" value="Unassembled WGS sequence"/>
</dbReference>
<dbReference type="Pfam" id="PF02776">
    <property type="entry name" value="TPP_enzyme_N"/>
    <property type="match status" value="1"/>
</dbReference>
<name>A0ABT8EN18_9BURK</name>
<evidence type="ECO:0000256" key="3">
    <source>
        <dbReference type="RuleBase" id="RU362132"/>
    </source>
</evidence>
<accession>A0ABT8EN18</accession>
<evidence type="ECO:0000259" key="5">
    <source>
        <dbReference type="Pfam" id="PF02775"/>
    </source>
</evidence>
<dbReference type="PANTHER" id="PTHR18968">
    <property type="entry name" value="THIAMINE PYROPHOSPHATE ENZYMES"/>
    <property type="match status" value="1"/>
</dbReference>
<dbReference type="Gene3D" id="3.40.50.1220">
    <property type="entry name" value="TPP-binding domain"/>
    <property type="match status" value="1"/>
</dbReference>
<organism evidence="7 8">
    <name type="scientific">Alcaligenes endophyticus</name>
    <dbReference type="NCBI Taxonomy" id="1929088"/>
    <lineage>
        <taxon>Bacteria</taxon>
        <taxon>Pseudomonadati</taxon>
        <taxon>Pseudomonadota</taxon>
        <taxon>Betaproteobacteria</taxon>
        <taxon>Burkholderiales</taxon>
        <taxon>Alcaligenaceae</taxon>
        <taxon>Alcaligenes</taxon>
    </lineage>
</organism>
<dbReference type="InterPro" id="IPR029061">
    <property type="entry name" value="THDP-binding"/>
</dbReference>
<keyword evidence="2 3" id="KW-0786">Thiamine pyrophosphate</keyword>
<dbReference type="EMBL" id="JAJHNU010000005">
    <property type="protein sequence ID" value="MDN4122685.1"/>
    <property type="molecule type" value="Genomic_DNA"/>
</dbReference>
<dbReference type="InterPro" id="IPR012001">
    <property type="entry name" value="Thiamin_PyroP_enz_TPP-bd_dom"/>
</dbReference>
<dbReference type="SUPFAM" id="SSF52467">
    <property type="entry name" value="DHS-like NAD/FAD-binding domain"/>
    <property type="match status" value="1"/>
</dbReference>
<sequence>MSKDLRIRNGGQIVIEHLRNYGVRRIFMVAGESYLPCIDALYDHQGEIQAVACRQEGGAAYMAEAHGKLTGTPGICFVTRGPGATNASIGVHTAYQDSTPMILFVGQVDAGTQDRDAFQEIDYRRMFSCMSKWVAQVDSTERLPEYLARAFAVATQGRPGPVVLVLPEQVLWGSATVADVMPFKKAHPSPMPSELAQMQSLLQQSERPFLLLGGNGWTPATRQIIESFASRYQIPVGVGWRRQECFDNRHPNYAGHVGYGLTAELEQRIKEADLIIALGSRLNQPTTVDYTLLVSPQPTQQLIHIYPDADELGRTYRPTLAIQADIHGFAEAVQNLQPISAPARGQHVVQANQQYLDSLVPLDMPGPMNLNTAASIVAKRLPIDSCVTAGAGNFALFPHRYIQISAPGTQLSPILGAMGYGLPAAIAAKLEQPEKVVVCYAGDGCFQMTMQELGTAAQQKLGMVVLVFNNSTWGTIRMHQEREFPGRVIGLGLSNPDFAAIARAYGGHGETVTRTEDFASAFDRSLAFAASHHLPALIEIQYDVEGISPETTLSQIREAAFALRKEN</sequence>
<evidence type="ECO:0000313" key="8">
    <source>
        <dbReference type="Proteomes" id="UP001168613"/>
    </source>
</evidence>
<comment type="caution">
    <text evidence="7">The sequence shown here is derived from an EMBL/GenBank/DDBJ whole genome shotgun (WGS) entry which is preliminary data.</text>
</comment>
<comment type="similarity">
    <text evidence="1 3">Belongs to the TPP enzyme family.</text>
</comment>
<reference evidence="7" key="1">
    <citation type="submission" date="2021-11" db="EMBL/GenBank/DDBJ databases">
        <title>Draft genome sequence of Alcaligenes endophyticus type strain CCUG 75668T.</title>
        <authorList>
            <person name="Salva-Serra F."/>
            <person name="Duran R.E."/>
            <person name="Seeger M."/>
            <person name="Moore E.R.B."/>
            <person name="Jaen-Luchoro D."/>
        </authorList>
    </citation>
    <scope>NUCLEOTIDE SEQUENCE</scope>
    <source>
        <strain evidence="7">CCUG 75668</strain>
    </source>
</reference>
<dbReference type="InterPro" id="IPR012000">
    <property type="entry name" value="Thiamin_PyroP_enz_cen_dom"/>
</dbReference>
<dbReference type="CDD" id="cd07035">
    <property type="entry name" value="TPP_PYR_POX_like"/>
    <property type="match status" value="1"/>
</dbReference>
<proteinExistence type="inferred from homology"/>
<gene>
    <name evidence="7" type="ORF">LMS43_15445</name>
</gene>
<feature type="domain" description="Thiamine pyrophosphate enzyme central" evidence="4">
    <location>
        <begin position="196"/>
        <end position="332"/>
    </location>
</feature>
<evidence type="ECO:0000313" key="7">
    <source>
        <dbReference type="EMBL" id="MDN4122685.1"/>
    </source>
</evidence>
<dbReference type="CDD" id="cd00568">
    <property type="entry name" value="TPP_enzymes"/>
    <property type="match status" value="1"/>
</dbReference>